<feature type="transmembrane region" description="Helical" evidence="6">
    <location>
        <begin position="407"/>
        <end position="427"/>
    </location>
</feature>
<keyword evidence="5 6" id="KW-0472">Membrane</keyword>
<proteinExistence type="predicted"/>
<feature type="transmembrane region" description="Helical" evidence="6">
    <location>
        <begin position="290"/>
        <end position="308"/>
    </location>
</feature>
<feature type="chain" id="PRO_5045720549" evidence="7">
    <location>
        <begin position="23"/>
        <end position="755"/>
    </location>
</feature>
<feature type="transmembrane region" description="Helical" evidence="6">
    <location>
        <begin position="203"/>
        <end position="222"/>
    </location>
</feature>
<feature type="transmembrane region" description="Helical" evidence="6">
    <location>
        <begin position="314"/>
        <end position="335"/>
    </location>
</feature>
<evidence type="ECO:0000313" key="10">
    <source>
        <dbReference type="Proteomes" id="UP001206206"/>
    </source>
</evidence>
<keyword evidence="3 6" id="KW-0812">Transmembrane</keyword>
<dbReference type="PANTHER" id="PTHR30619">
    <property type="entry name" value="DNA INTERNALIZATION/COMPETENCE PROTEIN COMEC/REC2"/>
    <property type="match status" value="1"/>
</dbReference>
<evidence type="ECO:0000256" key="2">
    <source>
        <dbReference type="ARBA" id="ARBA00022475"/>
    </source>
</evidence>
<feature type="domain" description="Metallo-beta-lactamase" evidence="8">
    <location>
        <begin position="517"/>
        <end position="703"/>
    </location>
</feature>
<comment type="subcellular location">
    <subcellularLocation>
        <location evidence="1">Cell membrane</location>
        <topology evidence="1">Multi-pass membrane protein</topology>
    </subcellularLocation>
</comment>
<keyword evidence="7" id="KW-0732">Signal</keyword>
<evidence type="ECO:0000256" key="1">
    <source>
        <dbReference type="ARBA" id="ARBA00004651"/>
    </source>
</evidence>
<dbReference type="InterPro" id="IPR052159">
    <property type="entry name" value="Competence_DNA_uptake"/>
</dbReference>
<dbReference type="Proteomes" id="UP001206206">
    <property type="component" value="Unassembled WGS sequence"/>
</dbReference>
<reference evidence="9 10" key="1">
    <citation type="submission" date="2022-06" db="EMBL/GenBank/DDBJ databases">
        <title>Draft genome sequence of type strain Streptomyces rubrisoli DSM 42083.</title>
        <authorList>
            <person name="Duangmal K."/>
            <person name="Klaysubun C."/>
        </authorList>
    </citation>
    <scope>NUCLEOTIDE SEQUENCE [LARGE SCALE GENOMIC DNA]</scope>
    <source>
        <strain evidence="9 10">DSM 42083</strain>
    </source>
</reference>
<evidence type="ECO:0000256" key="6">
    <source>
        <dbReference type="SAM" id="Phobius"/>
    </source>
</evidence>
<dbReference type="Gene3D" id="3.60.15.10">
    <property type="entry name" value="Ribonuclease Z/Hydroxyacylglutathione hydrolase-like"/>
    <property type="match status" value="1"/>
</dbReference>
<dbReference type="InterPro" id="IPR035681">
    <property type="entry name" value="ComA-like_MBL"/>
</dbReference>
<dbReference type="EMBL" id="JANFNH010000017">
    <property type="protein sequence ID" value="MCQ4043541.1"/>
    <property type="molecule type" value="Genomic_DNA"/>
</dbReference>
<dbReference type="InterPro" id="IPR036866">
    <property type="entry name" value="RibonucZ/Hydroxyglut_hydro"/>
</dbReference>
<accession>A0ABT1PDU3</accession>
<feature type="transmembrane region" description="Helical" evidence="6">
    <location>
        <begin position="464"/>
        <end position="484"/>
    </location>
</feature>
<evidence type="ECO:0000256" key="3">
    <source>
        <dbReference type="ARBA" id="ARBA00022692"/>
    </source>
</evidence>
<dbReference type="PROSITE" id="PS51257">
    <property type="entry name" value="PROKAR_LIPOPROTEIN"/>
    <property type="match status" value="1"/>
</dbReference>
<protein>
    <submittedName>
        <fullName evidence="9">ComEC/Rec2 family competence protein</fullName>
    </submittedName>
</protein>
<feature type="transmembrane region" description="Helical" evidence="6">
    <location>
        <begin position="347"/>
        <end position="371"/>
    </location>
</feature>
<evidence type="ECO:0000256" key="4">
    <source>
        <dbReference type="ARBA" id="ARBA00022989"/>
    </source>
</evidence>
<comment type="caution">
    <text evidence="9">The sequence shown here is derived from an EMBL/GenBank/DDBJ whole genome shotgun (WGS) entry which is preliminary data.</text>
</comment>
<dbReference type="NCBIfam" id="TIGR00360">
    <property type="entry name" value="ComEC_N-term"/>
    <property type="match status" value="1"/>
</dbReference>
<keyword evidence="10" id="KW-1185">Reference proteome</keyword>
<keyword evidence="2" id="KW-1003">Cell membrane</keyword>
<feature type="signal peptide" evidence="7">
    <location>
        <begin position="1"/>
        <end position="22"/>
    </location>
</feature>
<dbReference type="CDD" id="cd07731">
    <property type="entry name" value="ComA-like_MBL-fold"/>
    <property type="match status" value="1"/>
</dbReference>
<dbReference type="SMART" id="SM00849">
    <property type="entry name" value="Lactamase_B"/>
    <property type="match status" value="1"/>
</dbReference>
<name>A0ABT1PDU3_9ACTN</name>
<feature type="transmembrane region" description="Helical" evidence="6">
    <location>
        <begin position="242"/>
        <end position="261"/>
    </location>
</feature>
<organism evidence="9 10">
    <name type="scientific">Streptantibioticus rubrisoli</name>
    <dbReference type="NCBI Taxonomy" id="1387313"/>
    <lineage>
        <taxon>Bacteria</taxon>
        <taxon>Bacillati</taxon>
        <taxon>Actinomycetota</taxon>
        <taxon>Actinomycetes</taxon>
        <taxon>Kitasatosporales</taxon>
        <taxon>Streptomycetaceae</taxon>
        <taxon>Streptantibioticus</taxon>
    </lineage>
</organism>
<evidence type="ECO:0000313" key="9">
    <source>
        <dbReference type="EMBL" id="MCQ4043541.1"/>
    </source>
</evidence>
<dbReference type="InterPro" id="IPR004477">
    <property type="entry name" value="ComEC_N"/>
</dbReference>
<feature type="transmembrane region" description="Helical" evidence="6">
    <location>
        <begin position="383"/>
        <end position="400"/>
    </location>
</feature>
<dbReference type="Pfam" id="PF00753">
    <property type="entry name" value="Lactamase_B"/>
    <property type="match status" value="1"/>
</dbReference>
<sequence length="755" mass="77143">MRRGVGTAAVAAATLLCACAAAGVAALGVAGLHRGPIPSLAAQQARATVELTLTSDPRAVTPRARGSTPAPLSVIAEGEASRVTSRGTTTAVRTPVLLIAQPGDSAQAWLGLLPSTVLTLDGQLAPTTRQADRSAAVLQVHGPPTVTRPPSAVQRLAGALRAGLRDATDQLSPDARALIPGLVVGDTSRVPPDLQEAFAATDLTHLLAVSGANLTVILALLIGPPSLAVRAERRGIAARLGLSLRLTALLGGALTVGFVVLCRPDPSVLRAAVCGLITLLAIGTGRRRALLPALAAAVIALVLYDPWLARSYGFALSVLATAGLLTLAPGWSAALRRRGVPAHPAEAVAAAAAAQVLCAPLVAVLAAHISLVAIPCNLLAELAVPPATVLGFAALVAAPVSMFAAKCLAWLAGWPVVWIGVVARKGAALPGAALDWPGGWTGGLLLAALTAVGLLLARRIARHPWVCAALAALLLVAVLAPAPLTRLATGWPPAGWRMAACDVGQGDALVLNSGDGDGSAVVVDTGPEPMLVDRCLKSLGVTTIPLLVLTHFHADHVAGLPGVLAGRSVGAIETTTVDAPPGEAASVRRRAEAAHIPVLRATEGERRQLGRLDWQILWPPEPRTALPAADPNDSSVTLLVRTAGLTLILLGDLEPPAQRELLARHPDLPPVDVLKVAHHGSSHQDPALLAQLHPRLALISCGTGNRYGHPSPHTLTTLHTEGATVLRTDTDGPIAITGGNGEEMGASLARASIWE</sequence>
<evidence type="ECO:0000256" key="7">
    <source>
        <dbReference type="SAM" id="SignalP"/>
    </source>
</evidence>
<evidence type="ECO:0000256" key="5">
    <source>
        <dbReference type="ARBA" id="ARBA00023136"/>
    </source>
</evidence>
<feature type="transmembrane region" description="Helical" evidence="6">
    <location>
        <begin position="439"/>
        <end position="457"/>
    </location>
</feature>
<dbReference type="InterPro" id="IPR001279">
    <property type="entry name" value="Metallo-B-lactamas"/>
</dbReference>
<keyword evidence="4 6" id="KW-1133">Transmembrane helix</keyword>
<evidence type="ECO:0000259" key="8">
    <source>
        <dbReference type="SMART" id="SM00849"/>
    </source>
</evidence>
<dbReference type="SUPFAM" id="SSF56281">
    <property type="entry name" value="Metallo-hydrolase/oxidoreductase"/>
    <property type="match status" value="1"/>
</dbReference>
<gene>
    <name evidence="9" type="ORF">NON19_16330</name>
</gene>
<dbReference type="PANTHER" id="PTHR30619:SF1">
    <property type="entry name" value="RECOMBINATION PROTEIN 2"/>
    <property type="match status" value="1"/>
</dbReference>
<dbReference type="Pfam" id="PF03772">
    <property type="entry name" value="Competence"/>
    <property type="match status" value="1"/>
</dbReference>
<feature type="transmembrane region" description="Helical" evidence="6">
    <location>
        <begin position="267"/>
        <end position="283"/>
    </location>
</feature>